<sequence>MPRSSSSPPRASTDSSSTPHAGLRQSCNRCYAQKLRCVRVDGVEKSHGVCQRCTRQQVKCVYSACAPKGRPRIVRAALQRSIERDLSGYQSSPKLSLEAATTAPTTTLSAAALTTPSDSALNESTASRPPSLGGCATSTEANYSLQSPLSGELTATEIHQPQMWPPIPNSTDLGWNELDVDFDQWFPQSLQAADAGQTVFDSDMREWTSHTLGIFDSNLDEHASELGVEDTSSGSSLSRANIQPIVSTENCSGNTTCGTSHIAELTQLNLRLCIIHRSVTAFTLSGCQRPGPVIDMAALTVVMDWTSQASKDLRQGHLPVVNESKSDGVGIALREIFSASCELLRILSILISVPYIPCANNLSTVGVLLSPDAIDQIMGGTFRPRHPPIPPSSTPSRSPSKTPSTGESSLCETKSSVIDQLIIACAVLLLNILLVVLDIIQNDIGRDMFPTPMANIRTILGTQICSYFIDRQNLAVDLYLSSVSLTTQRAQSQDPDRILTPADSGLTASLEELAKLRDDIQQRFVRLRHFLPM</sequence>
<dbReference type="PROSITE" id="PS50048">
    <property type="entry name" value="ZN2_CY6_FUNGAL_2"/>
    <property type="match status" value="1"/>
</dbReference>
<reference evidence="5" key="2">
    <citation type="submission" date="2020-04" db="EMBL/GenBank/DDBJ databases">
        <authorList>
            <consortium name="NCBI Genome Project"/>
        </authorList>
    </citation>
    <scope>NUCLEOTIDE SEQUENCE</scope>
    <source>
        <strain evidence="5">CBS 342.82</strain>
    </source>
</reference>
<keyword evidence="1" id="KW-0539">Nucleus</keyword>
<accession>A0A6J3MBD6</accession>
<dbReference type="GO" id="GO:0000981">
    <property type="term" value="F:DNA-binding transcription factor activity, RNA polymerase II-specific"/>
    <property type="evidence" value="ECO:0007669"/>
    <property type="project" value="InterPro"/>
</dbReference>
<organism evidence="5">
    <name type="scientific">Dissoconium aciculare CBS 342.82</name>
    <dbReference type="NCBI Taxonomy" id="1314786"/>
    <lineage>
        <taxon>Eukaryota</taxon>
        <taxon>Fungi</taxon>
        <taxon>Dikarya</taxon>
        <taxon>Ascomycota</taxon>
        <taxon>Pezizomycotina</taxon>
        <taxon>Dothideomycetes</taxon>
        <taxon>Dothideomycetidae</taxon>
        <taxon>Mycosphaerellales</taxon>
        <taxon>Dissoconiaceae</taxon>
        <taxon>Dissoconium</taxon>
    </lineage>
</organism>
<dbReference type="AlphaFoldDB" id="A0A6J3MBD6"/>
<evidence type="ECO:0000256" key="2">
    <source>
        <dbReference type="SAM" id="MobiDB-lite"/>
    </source>
</evidence>
<reference evidence="5" key="1">
    <citation type="submission" date="2020-01" db="EMBL/GenBank/DDBJ databases">
        <authorList>
            <consortium name="DOE Joint Genome Institute"/>
            <person name="Haridas S."/>
            <person name="Albert R."/>
            <person name="Binder M."/>
            <person name="Bloem J."/>
            <person name="Labutti K."/>
            <person name="Salamov A."/>
            <person name="Andreopoulos B."/>
            <person name="Baker S.E."/>
            <person name="Barry K."/>
            <person name="Bills G."/>
            <person name="Bluhm B.H."/>
            <person name="Cannon C."/>
            <person name="Castanera R."/>
            <person name="Culley D.E."/>
            <person name="Daum C."/>
            <person name="Ezra D."/>
            <person name="Gonzalez J.B."/>
            <person name="Henrissat B."/>
            <person name="Kuo A."/>
            <person name="Liang C."/>
            <person name="Lipzen A."/>
            <person name="Lutzoni F."/>
            <person name="Magnuson J."/>
            <person name="Mondo S."/>
            <person name="Nolan M."/>
            <person name="Ohm R."/>
            <person name="Pangilinan J."/>
            <person name="Park H.-J."/>
            <person name="Ramirez L."/>
            <person name="Alfaro M."/>
            <person name="Sun H."/>
            <person name="Tritt A."/>
            <person name="Yoshinaga Y."/>
            <person name="Zwiers L.-H."/>
            <person name="Turgeon B.G."/>
            <person name="Goodwin S.B."/>
            <person name="Spatafora J.W."/>
            <person name="Crous P.W."/>
            <person name="Grigoriev I.V."/>
        </authorList>
    </citation>
    <scope>NUCLEOTIDE SEQUENCE</scope>
    <source>
        <strain evidence="5">CBS 342.82</strain>
    </source>
</reference>
<evidence type="ECO:0000259" key="3">
    <source>
        <dbReference type="PROSITE" id="PS50048"/>
    </source>
</evidence>
<dbReference type="RefSeq" id="XP_033462209.1">
    <property type="nucleotide sequence ID" value="XM_033604224.1"/>
</dbReference>
<feature type="region of interest" description="Disordered" evidence="2">
    <location>
        <begin position="113"/>
        <end position="139"/>
    </location>
</feature>
<evidence type="ECO:0000256" key="1">
    <source>
        <dbReference type="ARBA" id="ARBA00023242"/>
    </source>
</evidence>
<feature type="region of interest" description="Disordered" evidence="2">
    <location>
        <begin position="380"/>
        <end position="409"/>
    </location>
</feature>
<dbReference type="OrthoDB" id="3915506at2759"/>
<dbReference type="GO" id="GO:0008270">
    <property type="term" value="F:zinc ion binding"/>
    <property type="evidence" value="ECO:0007669"/>
    <property type="project" value="InterPro"/>
</dbReference>
<dbReference type="CDD" id="cd00067">
    <property type="entry name" value="GAL4"/>
    <property type="match status" value="1"/>
</dbReference>
<dbReference type="InterPro" id="IPR036864">
    <property type="entry name" value="Zn2-C6_fun-type_DNA-bd_sf"/>
</dbReference>
<dbReference type="GeneID" id="54362024"/>
<dbReference type="Gene3D" id="4.10.240.10">
    <property type="entry name" value="Zn(2)-C6 fungal-type DNA-binding domain"/>
    <property type="match status" value="1"/>
</dbReference>
<feature type="domain" description="Zn(2)-C6 fungal-type" evidence="3">
    <location>
        <begin position="26"/>
        <end position="62"/>
    </location>
</feature>
<dbReference type="Proteomes" id="UP000504637">
    <property type="component" value="Unplaced"/>
</dbReference>
<proteinExistence type="predicted"/>
<feature type="compositionally biased region" description="Low complexity" evidence="2">
    <location>
        <begin position="394"/>
        <end position="405"/>
    </location>
</feature>
<feature type="compositionally biased region" description="Low complexity" evidence="2">
    <location>
        <begin position="1"/>
        <end position="19"/>
    </location>
</feature>
<protein>
    <recommendedName>
        <fullName evidence="3">Zn(2)-C6 fungal-type domain-containing protein</fullName>
    </recommendedName>
</protein>
<gene>
    <name evidence="5" type="ORF">K489DRAFT_377720</name>
</gene>
<keyword evidence="4" id="KW-1185">Reference proteome</keyword>
<dbReference type="SUPFAM" id="SSF57701">
    <property type="entry name" value="Zn2/Cys6 DNA-binding domain"/>
    <property type="match status" value="1"/>
</dbReference>
<evidence type="ECO:0000313" key="5">
    <source>
        <dbReference type="RefSeq" id="XP_033462209.1"/>
    </source>
</evidence>
<name>A0A6J3MBD6_9PEZI</name>
<evidence type="ECO:0000313" key="4">
    <source>
        <dbReference type="Proteomes" id="UP000504637"/>
    </source>
</evidence>
<reference evidence="5" key="3">
    <citation type="submission" date="2025-08" db="UniProtKB">
        <authorList>
            <consortium name="RefSeq"/>
        </authorList>
    </citation>
    <scope>IDENTIFICATION</scope>
    <source>
        <strain evidence="5">CBS 342.82</strain>
    </source>
</reference>
<feature type="region of interest" description="Disordered" evidence="2">
    <location>
        <begin position="1"/>
        <end position="23"/>
    </location>
</feature>
<dbReference type="InterPro" id="IPR001138">
    <property type="entry name" value="Zn2Cys6_DnaBD"/>
</dbReference>